<evidence type="ECO:0000313" key="3">
    <source>
        <dbReference type="Proteomes" id="UP000193642"/>
    </source>
</evidence>
<dbReference type="AlphaFoldDB" id="A0A1Y2CAC4"/>
<accession>A0A1Y2CAC4</accession>
<feature type="transmembrane region" description="Helical" evidence="1">
    <location>
        <begin position="21"/>
        <end position="38"/>
    </location>
</feature>
<dbReference type="OrthoDB" id="5595608at2759"/>
<keyword evidence="3" id="KW-1185">Reference proteome</keyword>
<gene>
    <name evidence="2" type="ORF">BCR33DRAFT_257410</name>
</gene>
<sequence>MSTNPFAPVASATADSSLGRRAAIVAPAMFAVVVAAHSVLVSERALMCVAAAFAWLVTVVAGPTGPQQQRLYAQLLDRWWAASLVLVLLLSLFPQSNEPMLSAQLQAAASQDALLVHLKSLSGSPWGCIQHEIKMFAVYRSNRLATKSGKFGEYAQVDIASIPHEEYFQVLPAAYPNITSVWKAPAVYKLSNVNDRDLIIKVGLKCSNFPADLLFGKELWLLDSDSNGANPLPSEL</sequence>
<dbReference type="Proteomes" id="UP000193642">
    <property type="component" value="Unassembled WGS sequence"/>
</dbReference>
<name>A0A1Y2CAC4_9FUNG</name>
<evidence type="ECO:0000313" key="2">
    <source>
        <dbReference type="EMBL" id="ORY43285.1"/>
    </source>
</evidence>
<evidence type="ECO:0000256" key="1">
    <source>
        <dbReference type="SAM" id="Phobius"/>
    </source>
</evidence>
<protein>
    <submittedName>
        <fullName evidence="2">Uncharacterized protein</fullName>
    </submittedName>
</protein>
<comment type="caution">
    <text evidence="2">The sequence shown here is derived from an EMBL/GenBank/DDBJ whole genome shotgun (WGS) entry which is preliminary data.</text>
</comment>
<proteinExistence type="predicted"/>
<keyword evidence="1" id="KW-0812">Transmembrane</keyword>
<organism evidence="2 3">
    <name type="scientific">Rhizoclosmatium globosum</name>
    <dbReference type="NCBI Taxonomy" id="329046"/>
    <lineage>
        <taxon>Eukaryota</taxon>
        <taxon>Fungi</taxon>
        <taxon>Fungi incertae sedis</taxon>
        <taxon>Chytridiomycota</taxon>
        <taxon>Chytridiomycota incertae sedis</taxon>
        <taxon>Chytridiomycetes</taxon>
        <taxon>Chytridiales</taxon>
        <taxon>Chytriomycetaceae</taxon>
        <taxon>Rhizoclosmatium</taxon>
    </lineage>
</organism>
<dbReference type="EMBL" id="MCGO01000025">
    <property type="protein sequence ID" value="ORY43285.1"/>
    <property type="molecule type" value="Genomic_DNA"/>
</dbReference>
<keyword evidence="1" id="KW-0472">Membrane</keyword>
<feature type="transmembrane region" description="Helical" evidence="1">
    <location>
        <begin position="44"/>
        <end position="63"/>
    </location>
</feature>
<keyword evidence="1" id="KW-1133">Transmembrane helix</keyword>
<reference evidence="2 3" key="1">
    <citation type="submission" date="2016-07" db="EMBL/GenBank/DDBJ databases">
        <title>Pervasive Adenine N6-methylation of Active Genes in Fungi.</title>
        <authorList>
            <consortium name="DOE Joint Genome Institute"/>
            <person name="Mondo S.J."/>
            <person name="Dannebaum R.O."/>
            <person name="Kuo R.C."/>
            <person name="Labutti K."/>
            <person name="Haridas S."/>
            <person name="Kuo A."/>
            <person name="Salamov A."/>
            <person name="Ahrendt S.R."/>
            <person name="Lipzen A."/>
            <person name="Sullivan W."/>
            <person name="Andreopoulos W.B."/>
            <person name="Clum A."/>
            <person name="Lindquist E."/>
            <person name="Daum C."/>
            <person name="Ramamoorthy G.K."/>
            <person name="Gryganskyi A."/>
            <person name="Culley D."/>
            <person name="Magnuson J.K."/>
            <person name="James T.Y."/>
            <person name="O'Malley M.A."/>
            <person name="Stajich J.E."/>
            <person name="Spatafora J.W."/>
            <person name="Visel A."/>
            <person name="Grigoriev I.V."/>
        </authorList>
    </citation>
    <scope>NUCLEOTIDE SEQUENCE [LARGE SCALE GENOMIC DNA]</scope>
    <source>
        <strain evidence="2 3">JEL800</strain>
    </source>
</reference>